<dbReference type="Gene3D" id="3.90.550.10">
    <property type="entry name" value="Spore Coat Polysaccharide Biosynthesis Protein SpsA, Chain A"/>
    <property type="match status" value="1"/>
</dbReference>
<dbReference type="eggNOG" id="COG1216">
    <property type="taxonomic scope" value="Bacteria"/>
</dbReference>
<dbReference type="SUPFAM" id="SSF53448">
    <property type="entry name" value="Nucleotide-diphospho-sugar transferases"/>
    <property type="match status" value="1"/>
</dbReference>
<organism evidence="3 4">
    <name type="scientific">Solidesulfovibrio fructosivorans JJ]</name>
    <dbReference type="NCBI Taxonomy" id="596151"/>
    <lineage>
        <taxon>Bacteria</taxon>
        <taxon>Pseudomonadati</taxon>
        <taxon>Thermodesulfobacteriota</taxon>
        <taxon>Desulfovibrionia</taxon>
        <taxon>Desulfovibrionales</taxon>
        <taxon>Desulfovibrionaceae</taxon>
        <taxon>Solidesulfovibrio</taxon>
    </lineage>
</organism>
<dbReference type="STRING" id="596151.DesfrDRAFT_0413"/>
<proteinExistence type="predicted"/>
<dbReference type="EMBL" id="AECZ01000002">
    <property type="protein sequence ID" value="EFL52783.1"/>
    <property type="molecule type" value="Genomic_DNA"/>
</dbReference>
<dbReference type="CDD" id="cd04179">
    <property type="entry name" value="DPM_DPG-synthase_like"/>
    <property type="match status" value="1"/>
</dbReference>
<evidence type="ECO:0000313" key="3">
    <source>
        <dbReference type="EMBL" id="EFL52783.1"/>
    </source>
</evidence>
<protein>
    <submittedName>
        <fullName evidence="3">Glycosyl transferase family 2</fullName>
    </submittedName>
</protein>
<evidence type="ECO:0000259" key="2">
    <source>
        <dbReference type="Pfam" id="PF00535"/>
    </source>
</evidence>
<dbReference type="AlphaFoldDB" id="E1JS14"/>
<dbReference type="InterPro" id="IPR050256">
    <property type="entry name" value="Glycosyltransferase_2"/>
</dbReference>
<keyword evidence="4" id="KW-1185">Reference proteome</keyword>
<feature type="domain" description="Glycosyltransferase 2-like" evidence="2">
    <location>
        <begin position="9"/>
        <end position="169"/>
    </location>
</feature>
<dbReference type="PANTHER" id="PTHR48090:SF7">
    <property type="entry name" value="RFBJ PROTEIN"/>
    <property type="match status" value="1"/>
</dbReference>
<comment type="caution">
    <text evidence="3">The sequence shown here is derived from an EMBL/GenBank/DDBJ whole genome shotgun (WGS) entry which is preliminary data.</text>
</comment>
<dbReference type="GO" id="GO:0016740">
    <property type="term" value="F:transferase activity"/>
    <property type="evidence" value="ECO:0007669"/>
    <property type="project" value="UniProtKB-KW"/>
</dbReference>
<dbReference type="InterPro" id="IPR001173">
    <property type="entry name" value="Glyco_trans_2-like"/>
</dbReference>
<dbReference type="Pfam" id="PF00535">
    <property type="entry name" value="Glycos_transf_2"/>
    <property type="match status" value="1"/>
</dbReference>
<evidence type="ECO:0000256" key="1">
    <source>
        <dbReference type="SAM" id="MobiDB-lite"/>
    </source>
</evidence>
<dbReference type="PANTHER" id="PTHR48090">
    <property type="entry name" value="UNDECAPRENYL-PHOSPHATE 4-DEOXY-4-FORMAMIDO-L-ARABINOSE TRANSFERASE-RELATED"/>
    <property type="match status" value="1"/>
</dbReference>
<dbReference type="OrthoDB" id="9806525at2"/>
<gene>
    <name evidence="3" type="ORF">DesfrDRAFT_0413</name>
</gene>
<dbReference type="Proteomes" id="UP000006250">
    <property type="component" value="Unassembled WGS sequence"/>
</dbReference>
<feature type="region of interest" description="Disordered" evidence="1">
    <location>
        <begin position="252"/>
        <end position="271"/>
    </location>
</feature>
<accession>E1JS14</accession>
<keyword evidence="3" id="KW-0808">Transferase</keyword>
<name>E1JS14_SOLFR</name>
<evidence type="ECO:0000313" key="4">
    <source>
        <dbReference type="Proteomes" id="UP000006250"/>
    </source>
</evidence>
<dbReference type="InterPro" id="IPR029044">
    <property type="entry name" value="Nucleotide-diphossugar_trans"/>
</dbReference>
<reference evidence="3 4" key="1">
    <citation type="submission" date="2010-08" db="EMBL/GenBank/DDBJ databases">
        <title>The draft genome of Desulfovibrio fructosovorans JJ.</title>
        <authorList>
            <consortium name="US DOE Joint Genome Institute (JGI-PGF)"/>
            <person name="Lucas S."/>
            <person name="Copeland A."/>
            <person name="Lapidus A."/>
            <person name="Cheng J.-F."/>
            <person name="Bruce D."/>
            <person name="Goodwin L."/>
            <person name="Pitluck S."/>
            <person name="Land M.L."/>
            <person name="Hauser L."/>
            <person name="Chang Y.-J."/>
            <person name="Jeffries C."/>
            <person name="Wall J.D."/>
            <person name="Stahl D.A."/>
            <person name="Arkin A.P."/>
            <person name="Dehal P."/>
            <person name="Stolyar S.M."/>
            <person name="Hazen T.C."/>
            <person name="Woyke T.J."/>
        </authorList>
    </citation>
    <scope>NUCLEOTIDE SEQUENCE [LARGE SCALE GENOMIC DNA]</scope>
    <source>
        <strain evidence="3 4">JJ</strain>
    </source>
</reference>
<dbReference type="RefSeq" id="WP_005990623.1">
    <property type="nucleotide sequence ID" value="NZ_AECZ01000002.1"/>
</dbReference>
<sequence>MMHGKKVVVVMPAYNAASTLERTYDEVPKDIVDEVILVDDCSRDNTIEQAQRLGLRCFRHEQNWGYGRNQKTCYAEALKTGADVVIMVHPDYQYTPKIIPAMANLVTSDEYDAVIASRILGGTALRGGMPLYKYVSNRFLTLSQNLLLGAKLSEYHTGYRAFSRKVLETLPLWENSDDFVFDNQMLAQTIYFGFRIGEVSCPTKYFEEASSINFRRSCTYGLGVLATSVQFRLQKWGRKSYPIFDKNGRSLSSPTPPYYKDETTNGSCQAS</sequence>